<name>A0A0S2JZ40_9GAMM</name>
<dbReference type="GO" id="GO:0000271">
    <property type="term" value="P:polysaccharide biosynthetic process"/>
    <property type="evidence" value="ECO:0007669"/>
    <property type="project" value="TreeGrafter"/>
</dbReference>
<keyword evidence="7" id="KW-1185">Reference proteome</keyword>
<feature type="modified residue" description="N6-(pyridoxal phosphate)lysine" evidence="4">
    <location>
        <position position="188"/>
    </location>
</feature>
<evidence type="ECO:0000256" key="5">
    <source>
        <dbReference type="RuleBase" id="RU004508"/>
    </source>
</evidence>
<dbReference type="PIRSF" id="PIRSF000390">
    <property type="entry name" value="PLP_StrS"/>
    <property type="match status" value="1"/>
</dbReference>
<dbReference type="InterPro" id="IPR015424">
    <property type="entry name" value="PyrdxlP-dep_Trfase"/>
</dbReference>
<dbReference type="AlphaFoldDB" id="A0A0S2JZ40"/>
<evidence type="ECO:0000313" key="7">
    <source>
        <dbReference type="Proteomes" id="UP000061457"/>
    </source>
</evidence>
<dbReference type="PANTHER" id="PTHR30244:SF34">
    <property type="entry name" value="DTDP-4-AMINO-4,6-DIDEOXYGALACTOSE TRANSAMINASE"/>
    <property type="match status" value="1"/>
</dbReference>
<keyword evidence="6" id="KW-0946">Virion</keyword>
<dbReference type="InterPro" id="IPR015421">
    <property type="entry name" value="PyrdxlP-dep_Trfase_major"/>
</dbReference>
<evidence type="ECO:0000313" key="6">
    <source>
        <dbReference type="EMBL" id="ALO41447.1"/>
    </source>
</evidence>
<evidence type="ECO:0000256" key="1">
    <source>
        <dbReference type="ARBA" id="ARBA00022898"/>
    </source>
</evidence>
<gene>
    <name evidence="6" type="ORF">PP2015_929</name>
</gene>
<evidence type="ECO:0000256" key="2">
    <source>
        <dbReference type="ARBA" id="ARBA00037999"/>
    </source>
</evidence>
<dbReference type="EMBL" id="CP013187">
    <property type="protein sequence ID" value="ALO41447.1"/>
    <property type="molecule type" value="Genomic_DNA"/>
</dbReference>
<dbReference type="Proteomes" id="UP000061457">
    <property type="component" value="Chromosome I"/>
</dbReference>
<proteinExistence type="inferred from homology"/>
<feature type="active site" description="Proton acceptor" evidence="3">
    <location>
        <position position="188"/>
    </location>
</feature>
<protein>
    <submittedName>
        <fullName evidence="6">Spore coat protein</fullName>
    </submittedName>
</protein>
<organism evidence="6 7">
    <name type="scientific">Pseudoalteromonas phenolica</name>
    <dbReference type="NCBI Taxonomy" id="161398"/>
    <lineage>
        <taxon>Bacteria</taxon>
        <taxon>Pseudomonadati</taxon>
        <taxon>Pseudomonadota</taxon>
        <taxon>Gammaproteobacteria</taxon>
        <taxon>Alteromonadales</taxon>
        <taxon>Pseudoalteromonadaceae</taxon>
        <taxon>Pseudoalteromonas</taxon>
    </lineage>
</organism>
<dbReference type="InterPro" id="IPR015422">
    <property type="entry name" value="PyrdxlP-dep_Trfase_small"/>
</dbReference>
<dbReference type="NCBIfam" id="TIGR03588">
    <property type="entry name" value="PseC"/>
    <property type="match status" value="1"/>
</dbReference>
<dbReference type="InterPro" id="IPR020026">
    <property type="entry name" value="PseC"/>
</dbReference>
<reference evidence="7" key="1">
    <citation type="submission" date="2015-11" db="EMBL/GenBank/DDBJ databases">
        <authorList>
            <person name="Kim K.M."/>
        </authorList>
    </citation>
    <scope>NUCLEOTIDE SEQUENCE [LARGE SCALE GENOMIC DNA]</scope>
    <source>
        <strain evidence="7">KCTC 12086</strain>
    </source>
</reference>
<dbReference type="SUPFAM" id="SSF53383">
    <property type="entry name" value="PLP-dependent transferases"/>
    <property type="match status" value="1"/>
</dbReference>
<evidence type="ECO:0000256" key="3">
    <source>
        <dbReference type="PIRSR" id="PIRSR000390-1"/>
    </source>
</evidence>
<dbReference type="Gene3D" id="3.90.1150.10">
    <property type="entry name" value="Aspartate Aminotransferase, domain 1"/>
    <property type="match status" value="1"/>
</dbReference>
<comment type="similarity">
    <text evidence="2 5">Belongs to the DegT/DnrJ/EryC1 family.</text>
</comment>
<dbReference type="STRING" id="161398.PP2015_929"/>
<dbReference type="GO" id="GO:0030170">
    <property type="term" value="F:pyridoxal phosphate binding"/>
    <property type="evidence" value="ECO:0007669"/>
    <property type="project" value="TreeGrafter"/>
</dbReference>
<keyword evidence="1 4" id="KW-0663">Pyridoxal phosphate</keyword>
<dbReference type="PATRIC" id="fig|161398.10.peg.945"/>
<dbReference type="PANTHER" id="PTHR30244">
    <property type="entry name" value="TRANSAMINASE"/>
    <property type="match status" value="1"/>
</dbReference>
<keyword evidence="6" id="KW-0167">Capsid protein</keyword>
<dbReference type="OrthoDB" id="9804264at2"/>
<dbReference type="InterPro" id="IPR000653">
    <property type="entry name" value="DegT/StrS_aminotransferase"/>
</dbReference>
<dbReference type="GO" id="GO:0008483">
    <property type="term" value="F:transaminase activity"/>
    <property type="evidence" value="ECO:0007669"/>
    <property type="project" value="TreeGrafter"/>
</dbReference>
<dbReference type="CDD" id="cd00616">
    <property type="entry name" value="AHBA_syn"/>
    <property type="match status" value="1"/>
</dbReference>
<dbReference type="Pfam" id="PF01041">
    <property type="entry name" value="DegT_DnrJ_EryC1"/>
    <property type="match status" value="1"/>
</dbReference>
<accession>A0A0S2JZ40</accession>
<dbReference type="Gene3D" id="3.40.640.10">
    <property type="entry name" value="Type I PLP-dependent aspartate aminotransferase-like (Major domain)"/>
    <property type="match status" value="1"/>
</dbReference>
<evidence type="ECO:0000256" key="4">
    <source>
        <dbReference type="PIRSR" id="PIRSR000390-2"/>
    </source>
</evidence>
<dbReference type="RefSeq" id="WP_058029187.1">
    <property type="nucleotide sequence ID" value="NZ_CP013187.1"/>
</dbReference>
<sequence length="389" mass="43337">MIPYGKQHIDQDDINAVVEVLNSDYLTQGPRVPQFEGKVAEYCNAKYAVAVNSATSALHIACLALGVGEGDIVWTSPNSFVASSNCALYCGAQVDFVDINPRNGNLCTSALEQKLKTANINNCLPKVIIPVHFSGQPCDMEAISKLANKYDIKIIEDASHAIGAEYQNNKVGSCQYSDICIFSFHPVKIITSAEGGIALTNNNALANVMKKLRSHGVTSDVKEFTESSHGPWYYQQQMLGFNYRMSDLHAAIGITQLSKLDDFVLKRNLQAKKYIDKLIDLPVTPLEVSDAVLSSYHLFIILIDKSCCVPKKHIVELLRKEGIFAHVHYIPIYKQPFYKKLGFSETYCDYAEQYYEQAITLPLYPQMTEEQQNKVIGSLKKVLNTTDSI</sequence>
<dbReference type="KEGG" id="pphe:PP2015_929"/>